<protein>
    <submittedName>
        <fullName evidence="2">Putative secreted protein</fullName>
    </submittedName>
</protein>
<evidence type="ECO:0000313" key="2">
    <source>
        <dbReference type="EMBL" id="JAC93454.1"/>
    </source>
</evidence>
<feature type="non-terminal residue" evidence="2">
    <location>
        <position position="1"/>
    </location>
</feature>
<keyword evidence="1" id="KW-0732">Signal</keyword>
<feature type="signal peptide" evidence="1">
    <location>
        <begin position="1"/>
        <end position="21"/>
    </location>
</feature>
<name>A0A090XBA1_IXORI</name>
<accession>A0A090XBA1</accession>
<dbReference type="AlphaFoldDB" id="A0A090XBA1"/>
<proteinExistence type="evidence at transcript level"/>
<sequence>IMLLFLAVVIVGAVLTDWVQGEMNAILERMRVAVHQIAPEGRALVELLKKVDDCRVCLEISKSVNPAILTQLIHGIIPTTEACIAETSTVADCTERITALKACFLEKEDVFVRCVYLTKELVSLIPSEIQRNDSRRQGEVSGSREMRLRQTLSRIGFLNE</sequence>
<dbReference type="EMBL" id="GBIH01001256">
    <property type="protein sequence ID" value="JAC93454.1"/>
    <property type="molecule type" value="mRNA"/>
</dbReference>
<reference evidence="2" key="1">
    <citation type="journal article" date="2015" name="PLoS Negl. Trop. Dis.">
        <title>Deep Sequencing Analysis of the Ixodes ricinus Haemocytome.</title>
        <authorList>
            <person name="Kotsyfakis M."/>
            <person name="Kopacek P."/>
            <person name="Franta Z."/>
            <person name="Pedra J.H."/>
            <person name="Ribeiro J.M."/>
        </authorList>
    </citation>
    <scope>NUCLEOTIDE SEQUENCE</scope>
</reference>
<feature type="chain" id="PRO_5001866888" evidence="1">
    <location>
        <begin position="22"/>
        <end position="160"/>
    </location>
</feature>
<evidence type="ECO:0000256" key="1">
    <source>
        <dbReference type="SAM" id="SignalP"/>
    </source>
</evidence>
<organism evidence="2">
    <name type="scientific">Ixodes ricinus</name>
    <name type="common">Common tick</name>
    <name type="synonym">Acarus ricinus</name>
    <dbReference type="NCBI Taxonomy" id="34613"/>
    <lineage>
        <taxon>Eukaryota</taxon>
        <taxon>Metazoa</taxon>
        <taxon>Ecdysozoa</taxon>
        <taxon>Arthropoda</taxon>
        <taxon>Chelicerata</taxon>
        <taxon>Arachnida</taxon>
        <taxon>Acari</taxon>
        <taxon>Parasitiformes</taxon>
        <taxon>Ixodida</taxon>
        <taxon>Ixodoidea</taxon>
        <taxon>Ixodidae</taxon>
        <taxon>Ixodinae</taxon>
        <taxon>Ixodes</taxon>
    </lineage>
</organism>